<evidence type="ECO:0000256" key="5">
    <source>
        <dbReference type="ARBA" id="ARBA00022759"/>
    </source>
</evidence>
<evidence type="ECO:0000259" key="7">
    <source>
        <dbReference type="Pfam" id="PF05840"/>
    </source>
</evidence>
<dbReference type="PANTHER" id="PTHR38812">
    <property type="entry name" value="MU-LIKE PROPHAGE FLUMU PROTEIN GP42"/>
    <property type="match status" value="1"/>
</dbReference>
<dbReference type="Proteomes" id="UP000254649">
    <property type="component" value="Unassembled WGS sequence"/>
</dbReference>
<evidence type="ECO:0000256" key="2">
    <source>
        <dbReference type="ARBA" id="ARBA00009260"/>
    </source>
</evidence>
<dbReference type="Pfam" id="PF05840">
    <property type="entry name" value="Phage_GPA"/>
    <property type="match status" value="1"/>
</dbReference>
<protein>
    <submittedName>
        <fullName evidence="8">Bacteriophage replication gene A protein (GPA)</fullName>
    </submittedName>
</protein>
<feature type="domain" description="Replication gene A protein-like" evidence="7">
    <location>
        <begin position="143"/>
        <end position="240"/>
    </location>
</feature>
<evidence type="ECO:0000256" key="1">
    <source>
        <dbReference type="ARBA" id="ARBA00003293"/>
    </source>
</evidence>
<comment type="function">
    <text evidence="1">Possible endonuclease which induces a single-strand cut and initiates DNA replication.</text>
</comment>
<gene>
    <name evidence="8" type="ORF">NCTC10801_02269</name>
</gene>
<evidence type="ECO:0000256" key="6">
    <source>
        <dbReference type="ARBA" id="ARBA00022801"/>
    </source>
</evidence>
<dbReference type="GO" id="GO:0004519">
    <property type="term" value="F:endonuclease activity"/>
    <property type="evidence" value="ECO:0007669"/>
    <property type="project" value="UniProtKB-KW"/>
</dbReference>
<keyword evidence="6" id="KW-0378">Hydrolase</keyword>
<accession>A0A380U0Y4</accession>
<dbReference type="EMBL" id="UFRQ01000003">
    <property type="protein sequence ID" value="SUT94668.1"/>
    <property type="molecule type" value="Genomic_DNA"/>
</dbReference>
<sequence length="255" mass="27874">MLVGFTNKAIERQQKALEKANATAARQQKYRNQVDGLKSGAERLQNLGQRSMVSGVAMLAPSVAMGKGVIGMTQTAGKFEQLQNILEITEGSSEGAKKSLDWVQQFAVDTPANLDEAAKAFVRLRAYGMDPTNGLLMSLGDTAAAMGNPALRRLEMMTRLNGLEQWAEETQHHALFLTLTAPSTFHATLSHGEQNPKWNGASPRATHQYLNRVWAQFRALLAKRDIGFYGMRVAEPHHDGYTALAFVGLCGKTVS</sequence>
<keyword evidence="5" id="KW-0255">Endonuclease</keyword>
<dbReference type="GO" id="GO:0016787">
    <property type="term" value="F:hydrolase activity"/>
    <property type="evidence" value="ECO:0007669"/>
    <property type="project" value="UniProtKB-KW"/>
</dbReference>
<evidence type="ECO:0000313" key="9">
    <source>
        <dbReference type="Proteomes" id="UP000254649"/>
    </source>
</evidence>
<evidence type="ECO:0000256" key="3">
    <source>
        <dbReference type="ARBA" id="ARBA00022705"/>
    </source>
</evidence>
<reference evidence="8 9" key="1">
    <citation type="submission" date="2018-06" db="EMBL/GenBank/DDBJ databases">
        <authorList>
            <consortium name="Pathogen Informatics"/>
            <person name="Doyle S."/>
        </authorList>
    </citation>
    <scope>NUCLEOTIDE SEQUENCE [LARGE SCALE GENOMIC DNA]</scope>
    <source>
        <strain evidence="8 9">NCTC10801</strain>
    </source>
</reference>
<organism evidence="8 9">
    <name type="scientific">[Actinobacillus] rossii</name>
    <dbReference type="NCBI Taxonomy" id="123820"/>
    <lineage>
        <taxon>Bacteria</taxon>
        <taxon>Pseudomonadati</taxon>
        <taxon>Pseudomonadota</taxon>
        <taxon>Gammaproteobacteria</taxon>
        <taxon>Pasteurellales</taxon>
        <taxon>Pasteurellaceae</taxon>
    </lineage>
</organism>
<proteinExistence type="inferred from homology"/>
<dbReference type="GO" id="GO:0006260">
    <property type="term" value="P:DNA replication"/>
    <property type="evidence" value="ECO:0007669"/>
    <property type="project" value="UniProtKB-KW"/>
</dbReference>
<keyword evidence="3" id="KW-0235">DNA replication</keyword>
<keyword evidence="9" id="KW-1185">Reference proteome</keyword>
<dbReference type="PANTHER" id="PTHR38812:SF2">
    <property type="entry name" value="MU-LIKE PROPHAGE FLUMU PROTEIN GP42"/>
    <property type="match status" value="1"/>
</dbReference>
<dbReference type="AlphaFoldDB" id="A0A380U0Y4"/>
<dbReference type="InterPro" id="IPR008766">
    <property type="entry name" value="Replication_gene_A-like"/>
</dbReference>
<evidence type="ECO:0000256" key="4">
    <source>
        <dbReference type="ARBA" id="ARBA00022722"/>
    </source>
</evidence>
<evidence type="ECO:0000313" key="8">
    <source>
        <dbReference type="EMBL" id="SUT94668.1"/>
    </source>
</evidence>
<dbReference type="InterPro" id="IPR053058">
    <property type="entry name" value="Mulikevirus_tape_measure"/>
</dbReference>
<keyword evidence="4" id="KW-0540">Nuclease</keyword>
<name>A0A380U0Y4_9PAST</name>
<comment type="similarity">
    <text evidence="2">Belongs to the phage GPA family.</text>
</comment>